<keyword evidence="4 6" id="KW-1133">Transmembrane helix</keyword>
<dbReference type="InterPro" id="IPR051311">
    <property type="entry name" value="DedA_domain"/>
</dbReference>
<keyword evidence="5 6" id="KW-0472">Membrane</keyword>
<organism evidence="8 9">
    <name type="scientific">Candidatus Vogelbacteria bacterium CG10_big_fil_rev_8_21_14_0_10_45_14</name>
    <dbReference type="NCBI Taxonomy" id="1975042"/>
    <lineage>
        <taxon>Bacteria</taxon>
        <taxon>Candidatus Vogeliibacteriota</taxon>
    </lineage>
</organism>
<name>A0A2H0RK37_9BACT</name>
<feature type="transmembrane region" description="Helical" evidence="6">
    <location>
        <begin position="14"/>
        <end position="31"/>
    </location>
</feature>
<dbReference type="InterPro" id="IPR015797">
    <property type="entry name" value="NUDIX_hydrolase-like_dom_sf"/>
</dbReference>
<comment type="subcellular location">
    <subcellularLocation>
        <location evidence="1">Cell membrane</location>
        <topology evidence="1">Multi-pass membrane protein</topology>
    </subcellularLocation>
</comment>
<feature type="transmembrane region" description="Helical" evidence="6">
    <location>
        <begin position="175"/>
        <end position="192"/>
    </location>
</feature>
<keyword evidence="2" id="KW-1003">Cell membrane</keyword>
<dbReference type="PANTHER" id="PTHR42709">
    <property type="entry name" value="ALKALINE PHOSPHATASE LIKE PROTEIN"/>
    <property type="match status" value="1"/>
</dbReference>
<evidence type="ECO:0000256" key="4">
    <source>
        <dbReference type="ARBA" id="ARBA00022989"/>
    </source>
</evidence>
<evidence type="ECO:0000256" key="6">
    <source>
        <dbReference type="SAM" id="Phobius"/>
    </source>
</evidence>
<feature type="domain" description="Nudix hydrolase" evidence="7">
    <location>
        <begin position="242"/>
        <end position="381"/>
    </location>
</feature>
<evidence type="ECO:0000313" key="9">
    <source>
        <dbReference type="Proteomes" id="UP000230833"/>
    </source>
</evidence>
<evidence type="ECO:0000256" key="5">
    <source>
        <dbReference type="ARBA" id="ARBA00023136"/>
    </source>
</evidence>
<gene>
    <name evidence="8" type="ORF">COV07_01745</name>
</gene>
<dbReference type="InterPro" id="IPR000086">
    <property type="entry name" value="NUDIX_hydrolase_dom"/>
</dbReference>
<sequence>MNTFELVLPYAEHLSILGVFIYFAFLSYIIWIPEEIILLAIGYVASVNLVSPYPVLVACVLGAMVGDNLLYYLSREGSPRLCKFEHKLSYGKLSEYRLLLENHIYKTIFITRFIAGARFLGPYIAGTKGVQWKKFFLMNGLAGLLVGVVFILIGYHFDSQILKIVTEIGELRHTIFVVLIILFGFIVSRALMKYVDRAEEKEEEKIKGSDPLNLGGLTPLFSKIGTDESLLEEVKSSIRKGAIVPRVSIVYFCHDGGGNFLLHKRSANTRDEHGRWDVGGGGLDFGKTVMDTLREEVKEEWGCDIKKAEFLGHRDVFREDEGVKTHWLALDWLVLVNKEQAKNGEPHKFEEIGWFKLGEFPTPMHSQLPAALGVYNERLGMAHVSKK</sequence>
<dbReference type="EMBL" id="PCYL01000021">
    <property type="protein sequence ID" value="PIR46922.1"/>
    <property type="molecule type" value="Genomic_DNA"/>
</dbReference>
<dbReference type="PANTHER" id="PTHR42709:SF6">
    <property type="entry name" value="UNDECAPRENYL PHOSPHATE TRANSPORTER A"/>
    <property type="match status" value="1"/>
</dbReference>
<feature type="transmembrane region" description="Helical" evidence="6">
    <location>
        <begin position="104"/>
        <end position="124"/>
    </location>
</feature>
<dbReference type="InterPro" id="IPR032816">
    <property type="entry name" value="VTT_dom"/>
</dbReference>
<comment type="caution">
    <text evidence="8">The sequence shown here is derived from an EMBL/GenBank/DDBJ whole genome shotgun (WGS) entry which is preliminary data.</text>
</comment>
<accession>A0A2H0RK37</accession>
<dbReference type="Proteomes" id="UP000230833">
    <property type="component" value="Unassembled WGS sequence"/>
</dbReference>
<keyword evidence="3 6" id="KW-0812">Transmembrane</keyword>
<dbReference type="AlphaFoldDB" id="A0A2H0RK37"/>
<feature type="transmembrane region" description="Helical" evidence="6">
    <location>
        <begin position="136"/>
        <end position="155"/>
    </location>
</feature>
<dbReference type="PROSITE" id="PS51462">
    <property type="entry name" value="NUDIX"/>
    <property type="match status" value="1"/>
</dbReference>
<dbReference type="SUPFAM" id="SSF55811">
    <property type="entry name" value="Nudix"/>
    <property type="match status" value="1"/>
</dbReference>
<protein>
    <recommendedName>
        <fullName evidence="7">Nudix hydrolase domain-containing protein</fullName>
    </recommendedName>
</protein>
<dbReference type="Gene3D" id="3.90.79.10">
    <property type="entry name" value="Nucleoside Triphosphate Pyrophosphohydrolase"/>
    <property type="match status" value="1"/>
</dbReference>
<evidence type="ECO:0000256" key="2">
    <source>
        <dbReference type="ARBA" id="ARBA00022475"/>
    </source>
</evidence>
<feature type="transmembrane region" description="Helical" evidence="6">
    <location>
        <begin position="38"/>
        <end position="65"/>
    </location>
</feature>
<evidence type="ECO:0000313" key="8">
    <source>
        <dbReference type="EMBL" id="PIR46922.1"/>
    </source>
</evidence>
<dbReference type="Pfam" id="PF09335">
    <property type="entry name" value="VTT_dom"/>
    <property type="match status" value="1"/>
</dbReference>
<dbReference type="Pfam" id="PF00293">
    <property type="entry name" value="NUDIX"/>
    <property type="match status" value="1"/>
</dbReference>
<evidence type="ECO:0000259" key="7">
    <source>
        <dbReference type="PROSITE" id="PS51462"/>
    </source>
</evidence>
<dbReference type="GO" id="GO:0005886">
    <property type="term" value="C:plasma membrane"/>
    <property type="evidence" value="ECO:0007669"/>
    <property type="project" value="UniProtKB-SubCell"/>
</dbReference>
<evidence type="ECO:0000256" key="1">
    <source>
        <dbReference type="ARBA" id="ARBA00004651"/>
    </source>
</evidence>
<evidence type="ECO:0000256" key="3">
    <source>
        <dbReference type="ARBA" id="ARBA00022692"/>
    </source>
</evidence>
<proteinExistence type="predicted"/>
<reference evidence="8 9" key="1">
    <citation type="submission" date="2017-09" db="EMBL/GenBank/DDBJ databases">
        <title>Depth-based differentiation of microbial function through sediment-hosted aquifers and enrichment of novel symbionts in the deep terrestrial subsurface.</title>
        <authorList>
            <person name="Probst A.J."/>
            <person name="Ladd B."/>
            <person name="Jarett J.K."/>
            <person name="Geller-Mcgrath D.E."/>
            <person name="Sieber C.M."/>
            <person name="Emerson J.B."/>
            <person name="Anantharaman K."/>
            <person name="Thomas B.C."/>
            <person name="Malmstrom R."/>
            <person name="Stieglmeier M."/>
            <person name="Klingl A."/>
            <person name="Woyke T."/>
            <person name="Ryan C.M."/>
            <person name="Banfield J.F."/>
        </authorList>
    </citation>
    <scope>NUCLEOTIDE SEQUENCE [LARGE SCALE GENOMIC DNA]</scope>
    <source>
        <strain evidence="8">CG10_big_fil_rev_8_21_14_0_10_45_14</strain>
    </source>
</reference>